<organism evidence="1 2">
    <name type="scientific">Gordonia rubripertincta</name>
    <name type="common">Rhodococcus corallinus</name>
    <dbReference type="NCBI Taxonomy" id="36822"/>
    <lineage>
        <taxon>Bacteria</taxon>
        <taxon>Bacillati</taxon>
        <taxon>Actinomycetota</taxon>
        <taxon>Actinomycetes</taxon>
        <taxon>Mycobacteriales</taxon>
        <taxon>Gordoniaceae</taxon>
        <taxon>Gordonia</taxon>
    </lineage>
</organism>
<dbReference type="Proteomes" id="UP001195196">
    <property type="component" value="Unassembled WGS sequence"/>
</dbReference>
<evidence type="ECO:0000313" key="1">
    <source>
        <dbReference type="EMBL" id="MBM7277259.1"/>
    </source>
</evidence>
<accession>A0AAW4G213</accession>
<gene>
    <name evidence="1" type="ORF">JTZ10_05750</name>
</gene>
<name>A0AAW4G213_GORRU</name>
<protein>
    <submittedName>
        <fullName evidence="1">HEAT repeat domain-containing protein</fullName>
    </submittedName>
</protein>
<dbReference type="EMBL" id="JAFFGU010000002">
    <property type="protein sequence ID" value="MBM7277259.1"/>
    <property type="molecule type" value="Genomic_DNA"/>
</dbReference>
<dbReference type="RefSeq" id="WP_204717648.1">
    <property type="nucleotide sequence ID" value="NZ_JAFFGU010000002.1"/>
</dbReference>
<sequence>MTQTITAALHAPDPSTRLRAALAAGTQPDPLLTGDLVARCGVEEDFFVRDMLTWALTRLPAEVTVPRLVGELVSDLPQARSQALHTLSKVGDRSAWPAVTTALLHDADPEVARTAWRAAVALVPSGEEPALAGELARELGRGPIDVQRSVSRALAALGEASLDALATARRHREPRVRAHAEATARLLDDPDSDFASALEHATRMTNTGASVEDSSPPC</sequence>
<dbReference type="InterPro" id="IPR016024">
    <property type="entry name" value="ARM-type_fold"/>
</dbReference>
<dbReference type="SUPFAM" id="SSF48371">
    <property type="entry name" value="ARM repeat"/>
    <property type="match status" value="1"/>
</dbReference>
<proteinExistence type="predicted"/>
<evidence type="ECO:0000313" key="2">
    <source>
        <dbReference type="Proteomes" id="UP001195196"/>
    </source>
</evidence>
<comment type="caution">
    <text evidence="1">The sequence shown here is derived from an EMBL/GenBank/DDBJ whole genome shotgun (WGS) entry which is preliminary data.</text>
</comment>
<dbReference type="AlphaFoldDB" id="A0AAW4G213"/>
<dbReference type="Gene3D" id="1.25.10.10">
    <property type="entry name" value="Leucine-rich Repeat Variant"/>
    <property type="match status" value="1"/>
</dbReference>
<reference evidence="1" key="1">
    <citation type="submission" date="2021-02" db="EMBL/GenBank/DDBJ databases">
        <title>Taxonomy, biology and ecology of Rhodococcus bacteria occurring in California pistachio and other woody hosts as revealed by genome sequence analyses.</title>
        <authorList>
            <person name="Riely B."/>
            <person name="Gai Y."/>
        </authorList>
    </citation>
    <scope>NUCLEOTIDE SEQUENCE</scope>
    <source>
        <strain evidence="1">BP-295</strain>
    </source>
</reference>
<dbReference type="InterPro" id="IPR011989">
    <property type="entry name" value="ARM-like"/>
</dbReference>